<dbReference type="GO" id="GO:0003677">
    <property type="term" value="F:DNA binding"/>
    <property type="evidence" value="ECO:0007669"/>
    <property type="project" value="UniProtKB-KW"/>
</dbReference>
<keyword evidence="3" id="KW-0804">Transcription</keyword>
<proteinExistence type="predicted"/>
<dbReference type="OrthoDB" id="122135at2"/>
<dbReference type="HOGENOM" id="CLU_083287_15_6_11"/>
<dbReference type="Gene3D" id="1.10.10.10">
    <property type="entry name" value="Winged helix-like DNA-binding domain superfamily/Winged helix DNA-binding domain"/>
    <property type="match status" value="1"/>
</dbReference>
<evidence type="ECO:0000256" key="2">
    <source>
        <dbReference type="ARBA" id="ARBA00023125"/>
    </source>
</evidence>
<dbReference type="InterPro" id="IPR023187">
    <property type="entry name" value="Tscrpt_reg_MarR-type_CS"/>
</dbReference>
<evidence type="ECO:0000256" key="1">
    <source>
        <dbReference type="ARBA" id="ARBA00023015"/>
    </source>
</evidence>
<dbReference type="RefSeq" id="WP_012851734.1">
    <property type="nucleotide sequence ID" value="NC_013510.1"/>
</dbReference>
<evidence type="ECO:0000313" key="6">
    <source>
        <dbReference type="EMBL" id="ACY96950.1"/>
    </source>
</evidence>
<keyword evidence="7" id="KW-1185">Reference proteome</keyword>
<dbReference type="PANTHER" id="PTHR33164">
    <property type="entry name" value="TRANSCRIPTIONAL REGULATOR, MARR FAMILY"/>
    <property type="match status" value="1"/>
</dbReference>
<reference evidence="6 7" key="1">
    <citation type="journal article" date="2011" name="Stand. Genomic Sci.">
        <title>Complete genome sequence of Thermomonospora curvata type strain (B9).</title>
        <authorList>
            <person name="Chertkov O."/>
            <person name="Sikorski J."/>
            <person name="Nolan M."/>
            <person name="Lapidus A."/>
            <person name="Lucas S."/>
            <person name="Del Rio T.G."/>
            <person name="Tice H."/>
            <person name="Cheng J.F."/>
            <person name="Goodwin L."/>
            <person name="Pitluck S."/>
            <person name="Liolios K."/>
            <person name="Ivanova N."/>
            <person name="Mavromatis K."/>
            <person name="Mikhailova N."/>
            <person name="Ovchinnikova G."/>
            <person name="Pati A."/>
            <person name="Chen A."/>
            <person name="Palaniappan K."/>
            <person name="Djao O.D."/>
            <person name="Land M."/>
            <person name="Hauser L."/>
            <person name="Chang Y.J."/>
            <person name="Jeffries C.D."/>
            <person name="Brettin T."/>
            <person name="Han C."/>
            <person name="Detter J.C."/>
            <person name="Rohde M."/>
            <person name="Goker M."/>
            <person name="Woyke T."/>
            <person name="Bristow J."/>
            <person name="Eisen J.A."/>
            <person name="Markowitz V."/>
            <person name="Hugenholtz P."/>
            <person name="Klenk H.P."/>
            <person name="Kyrpides N.C."/>
        </authorList>
    </citation>
    <scope>NUCLEOTIDE SEQUENCE [LARGE SCALE GENOMIC DNA]</scope>
    <source>
        <strain evidence="7">ATCC 19995 / DSM 43183 / JCM 3096 / KCTC 9072 / NBRC 15933 / NCIMB 10081 / Henssen B9</strain>
    </source>
</reference>
<dbReference type="STRING" id="471852.Tcur_1368"/>
<dbReference type="PANTHER" id="PTHR33164:SF43">
    <property type="entry name" value="HTH-TYPE TRANSCRIPTIONAL REPRESSOR YETL"/>
    <property type="match status" value="1"/>
</dbReference>
<dbReference type="Pfam" id="PF12802">
    <property type="entry name" value="MarR_2"/>
    <property type="match status" value="1"/>
</dbReference>
<evidence type="ECO:0000256" key="3">
    <source>
        <dbReference type="ARBA" id="ARBA00023163"/>
    </source>
</evidence>
<dbReference type="InterPro" id="IPR000835">
    <property type="entry name" value="HTH_MarR-typ"/>
</dbReference>
<feature type="region of interest" description="Disordered" evidence="4">
    <location>
        <begin position="149"/>
        <end position="170"/>
    </location>
</feature>
<dbReference type="eggNOG" id="COG1846">
    <property type="taxonomic scope" value="Bacteria"/>
</dbReference>
<dbReference type="InterPro" id="IPR036390">
    <property type="entry name" value="WH_DNA-bd_sf"/>
</dbReference>
<dbReference type="Proteomes" id="UP000001918">
    <property type="component" value="Chromosome"/>
</dbReference>
<dbReference type="InterPro" id="IPR039422">
    <property type="entry name" value="MarR/SlyA-like"/>
</dbReference>
<accession>D1AA14</accession>
<dbReference type="EMBL" id="CP001738">
    <property type="protein sequence ID" value="ACY96950.1"/>
    <property type="molecule type" value="Genomic_DNA"/>
</dbReference>
<dbReference type="GO" id="GO:0003700">
    <property type="term" value="F:DNA-binding transcription factor activity"/>
    <property type="evidence" value="ECO:0007669"/>
    <property type="project" value="InterPro"/>
</dbReference>
<keyword evidence="1" id="KW-0805">Transcription regulation</keyword>
<gene>
    <name evidence="6" type="ordered locus">Tcur_1368</name>
</gene>
<evidence type="ECO:0000259" key="5">
    <source>
        <dbReference type="PROSITE" id="PS50995"/>
    </source>
</evidence>
<dbReference type="PROSITE" id="PS50995">
    <property type="entry name" value="HTH_MARR_2"/>
    <property type="match status" value="1"/>
</dbReference>
<dbReference type="PROSITE" id="PS01117">
    <property type="entry name" value="HTH_MARR_1"/>
    <property type="match status" value="1"/>
</dbReference>
<sequence length="170" mass="18282">MHRSSELRELAPVLRDLNRLLLRTGPRQAGIAPLPPSEADLLRLIVHQPGLSPGRLAAAMQMKPSNISAALRHLAELGLVSRQVDPADRRSGRVLPTDRAVENARRIEDARARMLEEALGDLAPHQVEAILRAVPALRALERALHARTERAAGAAGGVAERPSGRDGKAG</sequence>
<dbReference type="GO" id="GO:0006950">
    <property type="term" value="P:response to stress"/>
    <property type="evidence" value="ECO:0007669"/>
    <property type="project" value="TreeGrafter"/>
</dbReference>
<dbReference type="AlphaFoldDB" id="D1AA14"/>
<feature type="domain" description="HTH marR-type" evidence="5">
    <location>
        <begin position="1"/>
        <end position="139"/>
    </location>
</feature>
<dbReference type="SUPFAM" id="SSF46785">
    <property type="entry name" value="Winged helix' DNA-binding domain"/>
    <property type="match status" value="1"/>
</dbReference>
<dbReference type="InterPro" id="IPR036388">
    <property type="entry name" value="WH-like_DNA-bd_sf"/>
</dbReference>
<evidence type="ECO:0000256" key="4">
    <source>
        <dbReference type="SAM" id="MobiDB-lite"/>
    </source>
</evidence>
<evidence type="ECO:0000313" key="7">
    <source>
        <dbReference type="Proteomes" id="UP000001918"/>
    </source>
</evidence>
<dbReference type="SMART" id="SM00347">
    <property type="entry name" value="HTH_MARR"/>
    <property type="match status" value="1"/>
</dbReference>
<name>D1AA14_THECD</name>
<organism evidence="6 7">
    <name type="scientific">Thermomonospora curvata (strain ATCC 19995 / DSM 43183 / JCM 3096 / KCTC 9072 / NBRC 15933 / NCIMB 10081 / Henssen B9)</name>
    <dbReference type="NCBI Taxonomy" id="471852"/>
    <lineage>
        <taxon>Bacteria</taxon>
        <taxon>Bacillati</taxon>
        <taxon>Actinomycetota</taxon>
        <taxon>Actinomycetes</taxon>
        <taxon>Streptosporangiales</taxon>
        <taxon>Thermomonosporaceae</taxon>
        <taxon>Thermomonospora</taxon>
    </lineage>
</organism>
<keyword evidence="2" id="KW-0238">DNA-binding</keyword>
<dbReference type="KEGG" id="tcu:Tcur_1368"/>
<feature type="compositionally biased region" description="Low complexity" evidence="4">
    <location>
        <begin position="151"/>
        <end position="161"/>
    </location>
</feature>
<protein>
    <submittedName>
        <fullName evidence="6">Transcriptional regulator, MarR family</fullName>
    </submittedName>
</protein>